<evidence type="ECO:0000313" key="2">
    <source>
        <dbReference type="EMBL" id="AKC68534.1"/>
    </source>
</evidence>
<name>A0A0E3U4S2_9BURK</name>
<dbReference type="EMBL" id="CP011253">
    <property type="protein sequence ID" value="AKC68534.1"/>
    <property type="molecule type" value="Genomic_DNA"/>
</dbReference>
<dbReference type="KEGG" id="pox:MB84_02340"/>
<keyword evidence="1" id="KW-1133">Transmembrane helix</keyword>
<dbReference type="RefSeq" id="WP_046289967.1">
    <property type="nucleotide sequence ID" value="NZ_CP011253.3"/>
</dbReference>
<dbReference type="HOGENOM" id="CLU_053135_0_0_4"/>
<reference evidence="2" key="1">
    <citation type="submission" date="2016-06" db="EMBL/GenBank/DDBJ databases">
        <title>Pandoraea oxalativorans DSM 23570 Genome Sequencing.</title>
        <authorList>
            <person name="Ee R."/>
            <person name="Lim Y.-L."/>
            <person name="Yong D."/>
            <person name="Yin W.-F."/>
            <person name="Chan K.-G."/>
        </authorList>
    </citation>
    <scope>NUCLEOTIDE SEQUENCE</scope>
    <source>
        <strain evidence="2">DSM 23570</strain>
    </source>
</reference>
<feature type="transmembrane region" description="Helical" evidence="1">
    <location>
        <begin position="22"/>
        <end position="41"/>
    </location>
</feature>
<dbReference type="PATRIC" id="fig|573737.6.peg.1247"/>
<protein>
    <submittedName>
        <fullName evidence="2">Uncharacterized protein</fullName>
    </submittedName>
</protein>
<sequence length="421" mass="45426">MALDFDTLPPEVQVPDASPSRILWIGIFTVLLLVGIVAVLMLWPAGESTRTPWFWLCVAIYPAGIAMFFVSRVFSVSEGRRLDALAWNEACKKFTRDAFSRESVPLRILGAAFRSTEIDADNDVQRIANRTVTLDAKPSAHVEGTSVTARWLQPLDAHLALDEAERHKLVIEWLYDKLLSDLSSSLRAVPEKARLEVLLDVSGYIGTSDIVGLWQARWQQRGFREVAVKNAAGKLDLMTVDSWLDGQAGSPSFDHSVVLLVSVSLSKVVEQDPPHGTAESGVAILLTSPAMSDRHSMSSVASMHRPLRSESHDLRHALTYALKWGNASPTSLGGVWLTGLNGKSVGPLHAALSEIGASGGANDSLPEFDLDSTIGRAGRSAGWLAATCASLCVQTSGAPHLIAQRCGDQTFVAVVTTGDHE</sequence>
<keyword evidence="3" id="KW-1185">Reference proteome</keyword>
<accession>A0A0E3U4S2</accession>
<feature type="transmembrane region" description="Helical" evidence="1">
    <location>
        <begin position="53"/>
        <end position="74"/>
    </location>
</feature>
<dbReference type="Proteomes" id="UP000035050">
    <property type="component" value="Chromosome"/>
</dbReference>
<keyword evidence="1" id="KW-0812">Transmembrane</keyword>
<gene>
    <name evidence="2" type="ORF">MB84_02340</name>
</gene>
<evidence type="ECO:0000256" key="1">
    <source>
        <dbReference type="SAM" id="Phobius"/>
    </source>
</evidence>
<dbReference type="OrthoDB" id="8577941at2"/>
<evidence type="ECO:0000313" key="3">
    <source>
        <dbReference type="Proteomes" id="UP000035050"/>
    </source>
</evidence>
<organism evidence="2 3">
    <name type="scientific">Pandoraea oxalativorans</name>
    <dbReference type="NCBI Taxonomy" id="573737"/>
    <lineage>
        <taxon>Bacteria</taxon>
        <taxon>Pseudomonadati</taxon>
        <taxon>Pseudomonadota</taxon>
        <taxon>Betaproteobacteria</taxon>
        <taxon>Burkholderiales</taxon>
        <taxon>Burkholderiaceae</taxon>
        <taxon>Pandoraea</taxon>
    </lineage>
</organism>
<keyword evidence="1" id="KW-0472">Membrane</keyword>
<dbReference type="AlphaFoldDB" id="A0A0E3U4S2"/>
<proteinExistence type="predicted"/>